<feature type="coiled-coil region" evidence="1">
    <location>
        <begin position="200"/>
        <end position="255"/>
    </location>
</feature>
<keyword evidence="1" id="KW-0175">Coiled coil</keyword>
<keyword evidence="2" id="KW-0812">Transmembrane</keyword>
<sequence length="263" mass="29624">MVMVSPTSPENIVSTQSTTQLQSSDKVKIVLITSLAGLIIGISILAIGASLLGVFCSQLPIAFHLLMGSVLFGMVLLLILGCVCSRALFKLLQLHGYEDTEDTNALYFQRIILEKEEALKELNKVLDEKNEELGKALASNQVLVNEKMGMESTVNRLNSELMKCQRNYNNQETASKMIIIKMRERYNELLSETIILKQSLDIEKERNNSLQSQLQIVMNDLELKVGIVQSQEEEMAQLSEREKNLREEIAGLQRYISDSLDKK</sequence>
<evidence type="ECO:0000256" key="1">
    <source>
        <dbReference type="SAM" id="Coils"/>
    </source>
</evidence>
<evidence type="ECO:0000256" key="2">
    <source>
        <dbReference type="SAM" id="Phobius"/>
    </source>
</evidence>
<reference evidence="3" key="1">
    <citation type="submission" date="2013-04" db="EMBL/GenBank/DDBJ databases">
        <title>Genome sequence of Chlamydia psittaci 10_881_SC42.</title>
        <authorList>
            <person name="Huot-Creasy H."/>
            <person name="McCracken C.L."/>
            <person name="Humphries M."/>
            <person name="Sachse K."/>
            <person name="Laroucau K."/>
            <person name="Bavoil P."/>
            <person name="Myers G.S."/>
        </authorList>
    </citation>
    <scope>NUCLEOTIDE SEQUENCE [LARGE SCALE GENOMIC DNA]</scope>
    <source>
        <strain evidence="3">10_881_SC42</strain>
    </source>
</reference>
<protein>
    <recommendedName>
        <fullName evidence="5">IncA family protein</fullName>
    </recommendedName>
</protein>
<dbReference type="Proteomes" id="UP000014821">
    <property type="component" value="Unassembled WGS sequence"/>
</dbReference>
<name>A0ABP2X7K0_9CHLA</name>
<dbReference type="SUPFAM" id="SSF57997">
    <property type="entry name" value="Tropomyosin"/>
    <property type="match status" value="1"/>
</dbReference>
<comment type="caution">
    <text evidence="3">The sequence shown here is derived from an EMBL/GenBank/DDBJ whole genome shotgun (WGS) entry which is preliminary data.</text>
</comment>
<keyword evidence="4" id="KW-1185">Reference proteome</keyword>
<feature type="transmembrane region" description="Helical" evidence="2">
    <location>
        <begin position="61"/>
        <end position="84"/>
    </location>
</feature>
<evidence type="ECO:0000313" key="3">
    <source>
        <dbReference type="EMBL" id="EPP38795.1"/>
    </source>
</evidence>
<feature type="coiled-coil region" evidence="1">
    <location>
        <begin position="108"/>
        <end position="174"/>
    </location>
</feature>
<evidence type="ECO:0008006" key="5">
    <source>
        <dbReference type="Google" id="ProtNLM"/>
    </source>
</evidence>
<evidence type="ECO:0000313" key="4">
    <source>
        <dbReference type="Proteomes" id="UP000014821"/>
    </source>
</evidence>
<gene>
    <name evidence="3" type="ORF">CP10881SC42_0003</name>
</gene>
<accession>A0ABP2X7K0</accession>
<feature type="transmembrane region" description="Helical" evidence="2">
    <location>
        <begin position="29"/>
        <end position="55"/>
    </location>
</feature>
<proteinExistence type="predicted"/>
<dbReference type="EMBL" id="ATND01000001">
    <property type="protein sequence ID" value="EPP38795.1"/>
    <property type="molecule type" value="Genomic_DNA"/>
</dbReference>
<organism evidence="3 4">
    <name type="scientific">Chlamydia avium</name>
    <dbReference type="NCBI Taxonomy" id="1457141"/>
    <lineage>
        <taxon>Bacteria</taxon>
        <taxon>Pseudomonadati</taxon>
        <taxon>Chlamydiota</taxon>
        <taxon>Chlamydiia</taxon>
        <taxon>Chlamydiales</taxon>
        <taxon>Chlamydiaceae</taxon>
        <taxon>Chlamydia/Chlamydophila group</taxon>
        <taxon>Chlamydia</taxon>
    </lineage>
</organism>
<keyword evidence="2" id="KW-1133">Transmembrane helix</keyword>
<keyword evidence="2" id="KW-0472">Membrane</keyword>